<dbReference type="GO" id="GO:0032259">
    <property type="term" value="P:methylation"/>
    <property type="evidence" value="ECO:0007669"/>
    <property type="project" value="UniProtKB-KW"/>
</dbReference>
<keyword evidence="3 7" id="KW-0808">Transferase</keyword>
<evidence type="ECO:0000256" key="1">
    <source>
        <dbReference type="ARBA" id="ARBA00006594"/>
    </source>
</evidence>
<dbReference type="GO" id="GO:0008170">
    <property type="term" value="F:N-methyltransferase activity"/>
    <property type="evidence" value="ECO:0007669"/>
    <property type="project" value="InterPro"/>
</dbReference>
<reference evidence="8" key="1">
    <citation type="submission" date="2017-09" db="EMBL/GenBank/DDBJ databases">
        <title>Depth-based differentiation of microbial function through sediment-hosted aquifers and enrichment of novel symbionts in the deep terrestrial subsurface.</title>
        <authorList>
            <person name="Probst A.J."/>
            <person name="Ladd B."/>
            <person name="Jarett J.K."/>
            <person name="Geller-Mcgrath D.E."/>
            <person name="Sieber C.M.K."/>
            <person name="Emerson J.B."/>
            <person name="Anantharaman K."/>
            <person name="Thomas B.C."/>
            <person name="Malmstrom R."/>
            <person name="Stieglmeier M."/>
            <person name="Klingl A."/>
            <person name="Woyke T."/>
            <person name="Ryan C.M."/>
            <person name="Banfield J.F."/>
        </authorList>
    </citation>
    <scope>NUCLEOTIDE SEQUENCE [LARGE SCALE GENOMIC DNA]</scope>
</reference>
<evidence type="ECO:0000259" key="5">
    <source>
        <dbReference type="Pfam" id="PF01555"/>
    </source>
</evidence>
<gene>
    <name evidence="7" type="ORF">COU13_00795</name>
</gene>
<evidence type="ECO:0000256" key="2">
    <source>
        <dbReference type="ARBA" id="ARBA00022603"/>
    </source>
</evidence>
<dbReference type="SUPFAM" id="SSF46955">
    <property type="entry name" value="Putative DNA-binding domain"/>
    <property type="match status" value="1"/>
</dbReference>
<dbReference type="Pfam" id="PF12728">
    <property type="entry name" value="HTH_17"/>
    <property type="match status" value="1"/>
</dbReference>
<dbReference type="InterPro" id="IPR041657">
    <property type="entry name" value="HTH_17"/>
</dbReference>
<sequence>MAQEEFYTAEELAKKLKLNVMTIYRHIKAGRLKVQKIGKEFRIPKEEFENFINIREYEITVEQDGIRKILEDKDNKILRLEKDLERMRKSLRNEDYGLAWIDVPEAFEDDVENKLPIVIPVSKLDIKDDDGKPTHLLIEGENYHALTCLNYTHKGKIDVIYIDPPYNTGSDGFRYKDKRILDKYPDGTEVPKDHPLRHSYWLSFMRKRLELSKDLLSDTGAIFISIDDNEVSQLKLLCDQVFGESNFVDCISWEKKSSAKGVPPRNMIVNVHEYILIYQKTSRFAFIGEPRSVDGFSNPDNDPRGPWRNTNIKSTVKDKSKAFPITDPATGNTYTDTWAYSKDELERLTREKYLIFPKNKNGQVRRKEFFKEFKRENIPIKSSWGLFDNQKNTEMLKDLLAGVVFLNPKPLDLMTYLIESAAPKNAIVLDYFAGSGTTGHAILKLNKSGANRQVILCTNNEEYGSNGEKVKHKICSDVCYPRLSKTIKGYKTVEKEKIEGLGGSLKYYRIAFVGEHSVLNTNDKDKLLLAHNATELLAIAENTLEAVTKNDHFEIFENEGRYTAIYFKESFDKFDDFTKKVLSLKKPTTVYIFSWENNPLVDEFEDNQNVTVKTIPEPILEIYRRIHNL</sequence>
<protein>
    <submittedName>
        <fullName evidence="7">Site-specific DNA-methyltransferase</fullName>
    </submittedName>
</protein>
<keyword evidence="2 7" id="KW-0489">Methyltransferase</keyword>
<dbReference type="NCBIfam" id="TIGR01764">
    <property type="entry name" value="excise"/>
    <property type="match status" value="1"/>
</dbReference>
<dbReference type="EMBL" id="PFBF01000015">
    <property type="protein sequence ID" value="PIR86460.1"/>
    <property type="molecule type" value="Genomic_DNA"/>
</dbReference>
<dbReference type="AlphaFoldDB" id="A0A2H0UJA0"/>
<dbReference type="Gene3D" id="3.40.50.150">
    <property type="entry name" value="Vaccinia Virus protein VP39"/>
    <property type="match status" value="1"/>
</dbReference>
<keyword evidence="4" id="KW-0949">S-adenosyl-L-methionine</keyword>
<proteinExistence type="inferred from homology"/>
<feature type="domain" description="Helix-turn-helix" evidence="6">
    <location>
        <begin position="6"/>
        <end position="53"/>
    </location>
</feature>
<dbReference type="InterPro" id="IPR009061">
    <property type="entry name" value="DNA-bd_dom_put_sf"/>
</dbReference>
<evidence type="ECO:0000313" key="8">
    <source>
        <dbReference type="Proteomes" id="UP000230706"/>
    </source>
</evidence>
<feature type="domain" description="DNA methylase N-4/N-6" evidence="5">
    <location>
        <begin position="157"/>
        <end position="463"/>
    </location>
</feature>
<dbReference type="PROSITE" id="PS00092">
    <property type="entry name" value="N6_MTASE"/>
    <property type="match status" value="1"/>
</dbReference>
<evidence type="ECO:0000259" key="6">
    <source>
        <dbReference type="Pfam" id="PF12728"/>
    </source>
</evidence>
<dbReference type="InterPro" id="IPR029063">
    <property type="entry name" value="SAM-dependent_MTases_sf"/>
</dbReference>
<dbReference type="Proteomes" id="UP000230706">
    <property type="component" value="Unassembled WGS sequence"/>
</dbReference>
<accession>A0A2H0UJA0</accession>
<comment type="caution">
    <text evidence="7">The sequence shown here is derived from an EMBL/GenBank/DDBJ whole genome shotgun (WGS) entry which is preliminary data.</text>
</comment>
<comment type="similarity">
    <text evidence="1">Belongs to the N(4)/N(6)-methyltransferase family.</text>
</comment>
<organism evidence="7 8">
    <name type="scientific">Candidatus Kaiserbacteria bacterium CG10_big_fil_rev_8_21_14_0_10_43_70</name>
    <dbReference type="NCBI Taxonomy" id="1974605"/>
    <lineage>
        <taxon>Bacteria</taxon>
        <taxon>Candidatus Kaiseribacteriota</taxon>
    </lineage>
</organism>
<dbReference type="InterPro" id="IPR002295">
    <property type="entry name" value="N4/N6-MTase_EcoPI_Mod-like"/>
</dbReference>
<evidence type="ECO:0000256" key="3">
    <source>
        <dbReference type="ARBA" id="ARBA00022679"/>
    </source>
</evidence>
<dbReference type="InterPro" id="IPR002052">
    <property type="entry name" value="DNA_methylase_N6_adenine_CS"/>
</dbReference>
<dbReference type="GO" id="GO:0003677">
    <property type="term" value="F:DNA binding"/>
    <property type="evidence" value="ECO:0007669"/>
    <property type="project" value="InterPro"/>
</dbReference>
<evidence type="ECO:0000313" key="7">
    <source>
        <dbReference type="EMBL" id="PIR86460.1"/>
    </source>
</evidence>
<dbReference type="InterPro" id="IPR010093">
    <property type="entry name" value="SinI_DNA-bd"/>
</dbReference>
<dbReference type="Pfam" id="PF01555">
    <property type="entry name" value="N6_N4_Mtase"/>
    <property type="match status" value="1"/>
</dbReference>
<dbReference type="SUPFAM" id="SSF53335">
    <property type="entry name" value="S-adenosyl-L-methionine-dependent methyltransferases"/>
    <property type="match status" value="1"/>
</dbReference>
<evidence type="ECO:0000256" key="4">
    <source>
        <dbReference type="ARBA" id="ARBA00022691"/>
    </source>
</evidence>
<dbReference type="InterPro" id="IPR002941">
    <property type="entry name" value="DNA_methylase_N4/N6"/>
</dbReference>
<name>A0A2H0UJA0_9BACT</name>
<dbReference type="PRINTS" id="PR00506">
    <property type="entry name" value="D21N6MTFRASE"/>
</dbReference>